<dbReference type="EMBL" id="RZJP01000001">
    <property type="protein sequence ID" value="KAA8817446.1"/>
    <property type="molecule type" value="Genomic_DNA"/>
</dbReference>
<dbReference type="RefSeq" id="WP_150393660.1">
    <property type="nucleotide sequence ID" value="NZ_RZJP01000001.1"/>
</dbReference>
<comment type="caution">
    <text evidence="3">The sequence shown here is derived from an EMBL/GenBank/DDBJ whole genome shotgun (WGS) entry which is preliminary data.</text>
</comment>
<gene>
    <name evidence="3" type="ORF">EMB92_02470</name>
</gene>
<feature type="coiled-coil region" evidence="1">
    <location>
        <begin position="69"/>
        <end position="106"/>
    </location>
</feature>
<keyword evidence="1" id="KW-0175">Coiled coil</keyword>
<accession>A0A5M9ZEC8</accession>
<protein>
    <submittedName>
        <fullName evidence="3">Uncharacterized protein</fullName>
    </submittedName>
</protein>
<keyword evidence="2" id="KW-0812">Transmembrane</keyword>
<sequence>MRDRNEAQAPIEGVKNTQVNPVIVVVVTAVVAMLVFAGTYAAGRSATKPTDSPEYRALVSDITDVKKRTAANKARAKEITDEVEQLEEKQQAADKRLEEAKQAYQQYVPAGSVADQPLTVESLDVAFDNSDGTGMHVHPRFVVRNTSGHIITKIEIVGDIVRPDGSVVSGDQFVSADDIRLMPGRTAVIEKVLFSKVGGRGDLFKPKHYYYQTAAESQSKNVQFGGDVTAKVIS</sequence>
<keyword evidence="2" id="KW-0472">Membrane</keyword>
<organism evidence="3 4">
    <name type="scientific">Bifidobacterium callitrichos</name>
    <dbReference type="NCBI Taxonomy" id="762209"/>
    <lineage>
        <taxon>Bacteria</taxon>
        <taxon>Bacillati</taxon>
        <taxon>Actinomycetota</taxon>
        <taxon>Actinomycetes</taxon>
        <taxon>Bifidobacteriales</taxon>
        <taxon>Bifidobacteriaceae</taxon>
        <taxon>Bifidobacterium</taxon>
    </lineage>
</organism>
<name>A0A5M9ZEC8_9BIFI</name>
<keyword evidence="2" id="KW-1133">Transmembrane helix</keyword>
<dbReference type="AlphaFoldDB" id="A0A5M9ZEC8"/>
<dbReference type="Proteomes" id="UP000326060">
    <property type="component" value="Unassembled WGS sequence"/>
</dbReference>
<evidence type="ECO:0000313" key="3">
    <source>
        <dbReference type="EMBL" id="KAA8817446.1"/>
    </source>
</evidence>
<proteinExistence type="predicted"/>
<feature type="transmembrane region" description="Helical" evidence="2">
    <location>
        <begin position="21"/>
        <end position="43"/>
    </location>
</feature>
<reference evidence="3 4" key="1">
    <citation type="journal article" date="2019" name="Syst. Appl. Microbiol.">
        <title>Characterization of Bifidobacterium species in feaces of the Egyptian fruit bat: Description of B. vespertilionis sp. nov. and B. rousetti sp. nov.</title>
        <authorList>
            <person name="Modesto M."/>
            <person name="Satti M."/>
            <person name="Watanabe K."/>
            <person name="Puglisi E."/>
            <person name="Morelli L."/>
            <person name="Huang C.-H."/>
            <person name="Liou J.-S."/>
            <person name="Miyashita M."/>
            <person name="Tamura T."/>
            <person name="Saito S."/>
            <person name="Mori K."/>
            <person name="Huang L."/>
            <person name="Sciavilla P."/>
            <person name="Sandri C."/>
            <person name="Spiezio C."/>
            <person name="Vitali F."/>
            <person name="Cavalieri D."/>
            <person name="Perpetuini G."/>
            <person name="Tofalo R."/>
            <person name="Bonetti A."/>
            <person name="Arita M."/>
            <person name="Mattarelli P."/>
        </authorList>
    </citation>
    <scope>NUCLEOTIDE SEQUENCE [LARGE SCALE GENOMIC DNA]</scope>
    <source>
        <strain evidence="3 4">RST27</strain>
    </source>
</reference>
<evidence type="ECO:0000313" key="4">
    <source>
        <dbReference type="Proteomes" id="UP000326060"/>
    </source>
</evidence>
<evidence type="ECO:0000256" key="1">
    <source>
        <dbReference type="SAM" id="Coils"/>
    </source>
</evidence>
<evidence type="ECO:0000256" key="2">
    <source>
        <dbReference type="SAM" id="Phobius"/>
    </source>
</evidence>